<accession>A0ABX0SD42</accession>
<feature type="region of interest" description="Disordered" evidence="1">
    <location>
        <begin position="1"/>
        <end position="108"/>
    </location>
</feature>
<sequence length="309" mass="34594">MGIKSRLRALKEKTQPVEDSHSYKELFQKPDQAKEPVSDVKIAPVPCQSPPAGPVTRPASRRRLKSPLGKVDLEELSVLRKPIQTAGETTHREPRGDENNISVFKETSRQNLGSAENVICVKSRRRTFKEKAQPLEDPASFKELFQKPDQAKELGNDASGVKRAPKQTADRRRPVEISRRVLRAPKVRFMGDLMGSRDPVKSPGESCISPSPKRKLREDVRVVGRKRLCPTMAAQDPEEEKPLQKKQRTAPRERREPPKPSGVKKRNLRVLAQRAKPVGNLPNNDMKTKATDPQGEDAHAPNKVMGGVM</sequence>
<name>A0ABX0SD42_PONBL</name>
<reference evidence="2" key="1">
    <citation type="submission" date="2018-05" db="EMBL/GenBank/DDBJ databases">
        <authorList>
            <person name="Pedro S.L.S."/>
            <person name="Freitas R.C."/>
            <person name="Barreto A.S."/>
            <person name="Lima A.O.S."/>
        </authorList>
    </citation>
    <scope>NUCLEOTIDE SEQUENCE</scope>
    <source>
        <strain evidence="2">BP203</strain>
        <tissue evidence="2">Muscle</tissue>
    </source>
</reference>
<dbReference type="InterPro" id="IPR012568">
    <property type="entry name" value="KI67R"/>
</dbReference>
<evidence type="ECO:0000313" key="2">
    <source>
        <dbReference type="EMBL" id="NIG61375.1"/>
    </source>
</evidence>
<organism evidence="2 3">
    <name type="scientific">Pontoporia blainvillei</name>
    <name type="common">Franciscana</name>
    <name type="synonym">Delphinus blainvillei</name>
    <dbReference type="NCBI Taxonomy" id="48723"/>
    <lineage>
        <taxon>Eukaryota</taxon>
        <taxon>Metazoa</taxon>
        <taxon>Chordata</taxon>
        <taxon>Craniata</taxon>
        <taxon>Vertebrata</taxon>
        <taxon>Euteleostomi</taxon>
        <taxon>Mammalia</taxon>
        <taxon>Eutheria</taxon>
        <taxon>Laurasiatheria</taxon>
        <taxon>Artiodactyla</taxon>
        <taxon>Whippomorpha</taxon>
        <taxon>Cetacea</taxon>
        <taxon>Odontoceti</taxon>
        <taxon>Pontoporiidae</taxon>
        <taxon>Pontoporia</taxon>
    </lineage>
</organism>
<proteinExistence type="predicted"/>
<dbReference type="SMART" id="SM01295">
    <property type="entry name" value="K167R"/>
    <property type="match status" value="1"/>
</dbReference>
<protein>
    <submittedName>
        <fullName evidence="2">Antigen KI-67</fullName>
    </submittedName>
</protein>
<dbReference type="PANTHER" id="PTHR21603:SF17">
    <property type="entry name" value="PROLIFERATION MARKER PROTEIN KI-67"/>
    <property type="match status" value="1"/>
</dbReference>
<feature type="compositionally biased region" description="Basic and acidic residues" evidence="1">
    <location>
        <begin position="286"/>
        <end position="300"/>
    </location>
</feature>
<evidence type="ECO:0000313" key="3">
    <source>
        <dbReference type="Proteomes" id="UP001165941"/>
    </source>
</evidence>
<gene>
    <name evidence="2" type="ORF">BU61_9994</name>
</gene>
<feature type="compositionally biased region" description="Basic and acidic residues" evidence="1">
    <location>
        <begin position="168"/>
        <end position="179"/>
    </location>
</feature>
<evidence type="ECO:0000256" key="1">
    <source>
        <dbReference type="SAM" id="MobiDB-lite"/>
    </source>
</evidence>
<comment type="caution">
    <text evidence="2">The sequence shown here is derived from an EMBL/GenBank/DDBJ whole genome shotgun (WGS) entry which is preliminary data.</text>
</comment>
<dbReference type="PANTHER" id="PTHR21603">
    <property type="entry name" value="ANTIGEN KI-67-LIKE PROTEIN"/>
    <property type="match status" value="1"/>
</dbReference>
<dbReference type="Pfam" id="PF08065">
    <property type="entry name" value="KI67R"/>
    <property type="match status" value="1"/>
</dbReference>
<keyword evidence="3" id="KW-1185">Reference proteome</keyword>
<dbReference type="Proteomes" id="UP001165941">
    <property type="component" value="Unassembled WGS sequence"/>
</dbReference>
<feature type="region of interest" description="Disordered" evidence="1">
    <location>
        <begin position="150"/>
        <end position="309"/>
    </location>
</feature>
<dbReference type="EMBL" id="PGGH01289826">
    <property type="protein sequence ID" value="NIG61375.1"/>
    <property type="molecule type" value="Genomic_DNA"/>
</dbReference>
<feature type="compositionally biased region" description="Basic and acidic residues" evidence="1">
    <location>
        <begin position="9"/>
        <end position="38"/>
    </location>
</feature>
<feature type="compositionally biased region" description="Basic and acidic residues" evidence="1">
    <location>
        <begin position="89"/>
        <end position="98"/>
    </location>
</feature>